<evidence type="ECO:0000313" key="2">
    <source>
        <dbReference type="Proteomes" id="UP000694920"/>
    </source>
</evidence>
<accession>A0AAJ7RTA8</accession>
<feature type="domain" description="DUF4550" evidence="1">
    <location>
        <begin position="61"/>
        <end position="150"/>
    </location>
</feature>
<dbReference type="Pfam" id="PF15084">
    <property type="entry name" value="DUF4550"/>
    <property type="match status" value="1"/>
</dbReference>
<dbReference type="RefSeq" id="XP_024946051.1">
    <property type="nucleotide sequence ID" value="XM_025090283.1"/>
</dbReference>
<evidence type="ECO:0000259" key="1">
    <source>
        <dbReference type="Pfam" id="PF15084"/>
    </source>
</evidence>
<protein>
    <submittedName>
        <fullName evidence="3 4">Uncharacterized protein LOC112495130</fullName>
    </submittedName>
</protein>
<evidence type="ECO:0000313" key="4">
    <source>
        <dbReference type="RefSeq" id="XP_024946051.1"/>
    </source>
</evidence>
<sequence length="745" mass="85698">MTQFVITFAFSVGLEPRVDVTEKRNKKLKAHTKERKSRKSFVVDHDAVKNIIGVGQILADIHIEYELVPGFRFALDCCCWDNAAKIYMNGMTCILKPLLIEDKLWVVFSIYHLTNLNEMQMRKLFNHTLTFQVSAGKERFSEKAKNDRPRHFFIDDSSLEKNPADMFIELYPFDEDNGIPIFEKTDFPDFPDTTDNGIYNYEVPNINIHIKALPDPIHHRLFWKMIRKPLFVPEPAIIPTEQSKNTVKNVQTEKKLKLKKMEKPKTMVHELSFEAQNFFSEMTPIIRYLNTSEISGPSRIIIYSSCSDLLTDMDMRLRLNPLSINVEKLLNLPDDLLIQDGFYGVQARVHFLDREIVSPYFKPERKISMRFINSFLCEELDYMKLISALSHDVLIVQIFGIFNNSRSRLESSIFGTRVSDADISKPIDSRETYRDLQKSHEVLLGVATFDLSDLLNGYWEISATNSLFHPNTFNSIGFPSLSCDTLTRPINSNIFTTFRNKSSLTPDVLSLHSTSIRIRVRLAGSLRPAMREIFEKGEFFNRIFLILKNRTLSMEILKGVSDHNHEILNSHVSPGTSESTWNGLAEQYFKNKNEADSNSMDFTAVLTGYTIDTINEIFIFLEGPANSYLLTIWNKVMHLPLTDGRVLFQSDFIFLTRLYSKFISLGGVYTLTLDDSIEDLLKNVAFYVDGKFPEPCRRAIRTIGLEIFTSSVRSMCQTRMYPSLEALECLQEVLGGVRSLQTDLK</sequence>
<dbReference type="GeneID" id="112495130"/>
<dbReference type="AlphaFoldDB" id="A0AAJ7RTA8"/>
<organism evidence="2 4">
    <name type="scientific">Cephus cinctus</name>
    <name type="common">Wheat stem sawfly</name>
    <dbReference type="NCBI Taxonomy" id="211228"/>
    <lineage>
        <taxon>Eukaryota</taxon>
        <taxon>Metazoa</taxon>
        <taxon>Ecdysozoa</taxon>
        <taxon>Arthropoda</taxon>
        <taxon>Hexapoda</taxon>
        <taxon>Insecta</taxon>
        <taxon>Pterygota</taxon>
        <taxon>Neoptera</taxon>
        <taxon>Endopterygota</taxon>
        <taxon>Hymenoptera</taxon>
        <taxon>Cephoidea</taxon>
        <taxon>Cephidae</taxon>
        <taxon>Cephus</taxon>
    </lineage>
</organism>
<keyword evidence="2" id="KW-1185">Reference proteome</keyword>
<dbReference type="InterPro" id="IPR027876">
    <property type="entry name" value="DUF4550"/>
</dbReference>
<dbReference type="PANTHER" id="PTHR33667">
    <property type="entry name" value="SI:DKEY-57N24.6"/>
    <property type="match status" value="1"/>
</dbReference>
<reference evidence="3 4" key="1">
    <citation type="submission" date="2025-04" db="UniProtKB">
        <authorList>
            <consortium name="RefSeq"/>
        </authorList>
    </citation>
    <scope>IDENTIFICATION</scope>
</reference>
<dbReference type="Proteomes" id="UP000694920">
    <property type="component" value="Unplaced"/>
</dbReference>
<dbReference type="PANTHER" id="PTHR33667:SF7">
    <property type="entry name" value="RIKEN CDNA 1810020O05 GENE"/>
    <property type="match status" value="1"/>
</dbReference>
<name>A0AAJ7RTA8_CEPCN</name>
<proteinExistence type="predicted"/>
<dbReference type="RefSeq" id="XP_024946048.1">
    <property type="nucleotide sequence ID" value="XM_025090280.1"/>
</dbReference>
<gene>
    <name evidence="3 4" type="primary">LOC112495130</name>
</gene>
<dbReference type="KEGG" id="ccin:112495130"/>
<evidence type="ECO:0000313" key="3">
    <source>
        <dbReference type="RefSeq" id="XP_024946048.1"/>
    </source>
</evidence>